<gene>
    <name evidence="2" type="ORF">CLCOL_01930</name>
</gene>
<evidence type="ECO:0000313" key="3">
    <source>
        <dbReference type="Proteomes" id="UP000075374"/>
    </source>
</evidence>
<dbReference type="RefSeq" id="WP_061857134.1">
    <property type="nucleotide sequence ID" value="NZ_LTBB01000001.1"/>
</dbReference>
<dbReference type="STRING" id="1121305.CLCOL_01930"/>
<evidence type="ECO:0000259" key="1">
    <source>
        <dbReference type="Pfam" id="PF25250"/>
    </source>
</evidence>
<protein>
    <recommendedName>
        <fullName evidence="1">DUF7852 domain-containing protein</fullName>
    </recommendedName>
</protein>
<dbReference type="PATRIC" id="fig|1121305.3.peg.191"/>
<dbReference type="EMBL" id="LTBB01000001">
    <property type="protein sequence ID" value="KYH30249.1"/>
    <property type="molecule type" value="Genomic_DNA"/>
</dbReference>
<dbReference type="Pfam" id="PF25250">
    <property type="entry name" value="DUF7852"/>
    <property type="match status" value="1"/>
</dbReference>
<sequence length="293" mass="34045">MLGENPTNSVGSNSEVAQCYLRCESEIVDSAILNECKNQYYIPMGRTGPLIAKVPVVLSELEVQIDVESEIKLQEAALDIKTIDKHVYLTQCKLIPYTNKLFIAGYVQKNIQFSTINCSNETSVSGNIKHTTVNIPFKCVTRIKFSKEPIYGKEYKERLSSLDKDMLSKNQQEDSWIYYSKPYEPVYCELEQARILETDFLNDQRQYYNKDSNEKTIQEIIEKMVIYIRLKVLQNQQVCIPEPNGDVLIVERRDKDKDDRYIDDDKYIDIEVGFDPERGMIGREVSIYKHDEE</sequence>
<comment type="caution">
    <text evidence="2">The sequence shown here is derived from an EMBL/GenBank/DDBJ whole genome shotgun (WGS) entry which is preliminary data.</text>
</comment>
<dbReference type="NCBIfam" id="NF045794">
    <property type="entry name" value="CsxC_fam"/>
    <property type="match status" value="1"/>
</dbReference>
<keyword evidence="3" id="KW-1185">Reference proteome</keyword>
<reference evidence="2 3" key="1">
    <citation type="submission" date="2016-02" db="EMBL/GenBank/DDBJ databases">
        <title>Genome sequence of Clostridium colicanis DSM 13634.</title>
        <authorList>
            <person name="Poehlein A."/>
            <person name="Daniel R."/>
        </authorList>
    </citation>
    <scope>NUCLEOTIDE SEQUENCE [LARGE SCALE GENOMIC DNA]</scope>
    <source>
        <strain evidence="2 3">DSM 13634</strain>
    </source>
</reference>
<proteinExistence type="predicted"/>
<dbReference type="InterPro" id="IPR054845">
    <property type="entry name" value="Exosporium_prot_C"/>
</dbReference>
<organism evidence="2 3">
    <name type="scientific">Clostridium colicanis DSM 13634</name>
    <dbReference type="NCBI Taxonomy" id="1121305"/>
    <lineage>
        <taxon>Bacteria</taxon>
        <taxon>Bacillati</taxon>
        <taxon>Bacillota</taxon>
        <taxon>Clostridia</taxon>
        <taxon>Eubacteriales</taxon>
        <taxon>Clostridiaceae</taxon>
        <taxon>Clostridium</taxon>
    </lineage>
</organism>
<feature type="domain" description="DUF7852" evidence="1">
    <location>
        <begin position="50"/>
        <end position="122"/>
    </location>
</feature>
<name>A0A151ARH6_9CLOT</name>
<dbReference type="AlphaFoldDB" id="A0A151ARH6"/>
<dbReference type="Proteomes" id="UP000075374">
    <property type="component" value="Unassembled WGS sequence"/>
</dbReference>
<evidence type="ECO:0000313" key="2">
    <source>
        <dbReference type="EMBL" id="KYH30249.1"/>
    </source>
</evidence>
<dbReference type="InterPro" id="IPR057174">
    <property type="entry name" value="DUF7852"/>
</dbReference>
<accession>A0A151ARH6</accession>